<evidence type="ECO:0000256" key="17">
    <source>
        <dbReference type="ARBA" id="ARBA00023136"/>
    </source>
</evidence>
<dbReference type="Pfam" id="PF17759">
    <property type="entry name" value="tRNA_synthFbeta"/>
    <property type="match status" value="1"/>
</dbReference>
<accession>A0A0B2UR17</accession>
<dbReference type="Pfam" id="PF03484">
    <property type="entry name" value="B5"/>
    <property type="match status" value="1"/>
</dbReference>
<dbReference type="Pfam" id="PF18262">
    <property type="entry name" value="PhetRS_B1"/>
    <property type="match status" value="1"/>
</dbReference>
<keyword evidence="10 22" id="KW-0812">Transmembrane</keyword>
<comment type="subunit">
    <text evidence="5">Tetramer of two alpha and two beta subunits.</text>
</comment>
<dbReference type="NCBIfam" id="TIGR00471">
    <property type="entry name" value="pheT_arch"/>
    <property type="match status" value="1"/>
</dbReference>
<dbReference type="EMBL" id="JPKZ01003109">
    <property type="protein sequence ID" value="KHN73446.1"/>
    <property type="molecule type" value="Genomic_DNA"/>
</dbReference>
<dbReference type="SUPFAM" id="SSF56037">
    <property type="entry name" value="PheT/TilS domain"/>
    <property type="match status" value="1"/>
</dbReference>
<feature type="transmembrane region" description="Helical" evidence="22">
    <location>
        <begin position="589"/>
        <end position="610"/>
    </location>
</feature>
<dbReference type="InterPro" id="IPR045864">
    <property type="entry name" value="aa-tRNA-synth_II/BPL/LPL"/>
</dbReference>
<dbReference type="InterPro" id="IPR040659">
    <property type="entry name" value="PhetRS_B1"/>
</dbReference>
<evidence type="ECO:0000256" key="22">
    <source>
        <dbReference type="SAM" id="Phobius"/>
    </source>
</evidence>
<keyword evidence="16 22" id="KW-1133">Transmembrane helix</keyword>
<evidence type="ECO:0000256" key="19">
    <source>
        <dbReference type="ARBA" id="ARBA00033189"/>
    </source>
</evidence>
<evidence type="ECO:0000256" key="21">
    <source>
        <dbReference type="SAM" id="MobiDB-lite"/>
    </source>
</evidence>
<dbReference type="InterPro" id="IPR005147">
    <property type="entry name" value="tRNA_synthase_B5-dom"/>
</dbReference>
<dbReference type="FunFam" id="3.50.40.10:FF:000002">
    <property type="entry name" value="phenylalanine--tRNA ligase beta subunit"/>
    <property type="match status" value="1"/>
</dbReference>
<comment type="caution">
    <text evidence="24">The sequence shown here is derived from an EMBL/GenBank/DDBJ whole genome shotgun (WGS) entry which is preliminary data.</text>
</comment>
<evidence type="ECO:0000256" key="13">
    <source>
        <dbReference type="ARBA" id="ARBA00022840"/>
    </source>
</evidence>
<dbReference type="Gene3D" id="3.50.40.10">
    <property type="entry name" value="Phenylalanyl-trna Synthetase, Chain B, domain 3"/>
    <property type="match status" value="1"/>
</dbReference>
<feature type="domain" description="B5" evidence="23">
    <location>
        <begin position="301"/>
        <end position="378"/>
    </location>
</feature>
<name>A0A0B2UR17_TOXCA</name>
<evidence type="ECO:0000256" key="14">
    <source>
        <dbReference type="ARBA" id="ARBA00022842"/>
    </source>
</evidence>
<feature type="transmembrane region" description="Helical" evidence="22">
    <location>
        <begin position="670"/>
        <end position="688"/>
    </location>
</feature>
<evidence type="ECO:0000259" key="23">
    <source>
        <dbReference type="PROSITE" id="PS51483"/>
    </source>
</evidence>
<dbReference type="GO" id="GO:0004826">
    <property type="term" value="F:phenylalanine-tRNA ligase activity"/>
    <property type="evidence" value="ECO:0007669"/>
    <property type="project" value="UniProtKB-EC"/>
</dbReference>
<dbReference type="GO" id="GO:0000287">
    <property type="term" value="F:magnesium ion binding"/>
    <property type="evidence" value="ECO:0007669"/>
    <property type="project" value="InterPro"/>
</dbReference>
<dbReference type="OrthoDB" id="1698572at2759"/>
<protein>
    <recommendedName>
        <fullName evidence="7">Phenylalanine--tRNA ligase beta subunit</fullName>
        <ecNumber evidence="6">6.1.1.20</ecNumber>
    </recommendedName>
    <alternativeName>
        <fullName evidence="19">Phenylalanyl-tRNA synthetase beta subunit</fullName>
    </alternativeName>
</protein>
<keyword evidence="13" id="KW-0067">ATP-binding</keyword>
<evidence type="ECO:0000256" key="20">
    <source>
        <dbReference type="ARBA" id="ARBA00049255"/>
    </source>
</evidence>
<evidence type="ECO:0000256" key="4">
    <source>
        <dbReference type="ARBA" id="ARBA00007438"/>
    </source>
</evidence>
<dbReference type="SMART" id="SM00874">
    <property type="entry name" value="B5"/>
    <property type="match status" value="1"/>
</dbReference>
<sequence length="772" mass="87376">MPTIGIRKAVIDKHFGKVYSEKEFDELCFDYGLELDEVTSERTAVEKERGGKVAEGLCEEEVYRIELPANRYDLLAIEGLSRAIRIFLNEISQPKYEIATVSKKEKLIVLPETAAVRPFVVAAILRNVKLDEDAYASFIDLQDKLHQNICRKRTLVAIGTHDLDTVQGPFTYGAEKPEEIRFRPLNETREFTAKELMVHYSGESHLKPYLPIIADKERYPVIRDRNGVVLSMPPIINGEHSKIRVDTRNIFIEATATDLEKARIVLDTIVTLFSQYCEKPFTVEPVDVQDVSGMVVQYPELKYRREKVNVERINKKIGLNLTANEMANLLSRMSLSSTASADGKTLEVLIPPTRHDVLHECDIAEDVGIAFGFNRIAHQFPREHTIAEPFHLNKLSDLLRIDVAAAGWTEALNFALCSSDDVSTKLRKPDDLDLAVKIANPKTVEFQVARTSLLPGLFKTLASNRDMPLPLKLFELQDVILKDSTSEVGARNERRLSAVYYSKSSGFEVIHGLLDRVMQLLDVKWTQDENGYHLEAYNDSSYLDGRCARVVGPNGMQLGMVGVVHPDVITAFGLTLPLLLHDQMYSDCLLIIFIAICTALVGEALTYVLVYRSDQYKRLKNEMERKTKKLERKKETTAEADRTAKRKIEREEERLKATNRDMSMFKMKSMLAIGFAFTALLSTFSSIFEGRVVAKLPFTPISWIQGLSHRNLIGEDYTDCSFIFLYILCTMTIRQNLQKALGFAPSRAMNRQSQPGLFGTPSNASSNFSYLR</sequence>
<keyword evidence="11" id="KW-0479">Metal-binding</keyword>
<dbReference type="EC" id="6.1.1.20" evidence="6"/>
<evidence type="ECO:0000256" key="2">
    <source>
        <dbReference type="ARBA" id="ARBA00004141"/>
    </source>
</evidence>
<evidence type="ECO:0000256" key="11">
    <source>
        <dbReference type="ARBA" id="ARBA00022723"/>
    </source>
</evidence>
<evidence type="ECO:0000256" key="5">
    <source>
        <dbReference type="ARBA" id="ARBA00011209"/>
    </source>
</evidence>
<keyword evidence="15" id="KW-0648">Protein biosynthesis</keyword>
<dbReference type="SUPFAM" id="SSF46955">
    <property type="entry name" value="Putative DNA-binding domain"/>
    <property type="match status" value="2"/>
</dbReference>
<feature type="region of interest" description="Disordered" evidence="21">
    <location>
        <begin position="626"/>
        <end position="646"/>
    </location>
</feature>
<dbReference type="InterPro" id="IPR002809">
    <property type="entry name" value="EMC3/TMCO1"/>
</dbReference>
<dbReference type="Gene3D" id="3.30.930.10">
    <property type="entry name" value="Bira Bifunctional Protein, Domain 2"/>
    <property type="match status" value="1"/>
</dbReference>
<evidence type="ECO:0000256" key="10">
    <source>
        <dbReference type="ARBA" id="ARBA00022692"/>
    </source>
</evidence>
<dbReference type="InterPro" id="IPR041616">
    <property type="entry name" value="PheRS_beta_core"/>
</dbReference>
<proteinExistence type="inferred from homology"/>
<dbReference type="PANTHER" id="PTHR10947">
    <property type="entry name" value="PHENYLALANYL-TRNA SYNTHETASE BETA CHAIN AND LEUCINE-RICH REPEAT-CONTAINING PROTEIN 47"/>
    <property type="match status" value="1"/>
</dbReference>
<feature type="compositionally biased region" description="Basic and acidic residues" evidence="21">
    <location>
        <begin position="632"/>
        <end position="646"/>
    </location>
</feature>
<dbReference type="GO" id="GO:0016020">
    <property type="term" value="C:membrane"/>
    <property type="evidence" value="ECO:0007669"/>
    <property type="project" value="UniProtKB-SubCell"/>
</dbReference>
<evidence type="ECO:0000256" key="6">
    <source>
        <dbReference type="ARBA" id="ARBA00012814"/>
    </source>
</evidence>
<comment type="cofactor">
    <cofactor evidence="1">
        <name>Mg(2+)</name>
        <dbReference type="ChEBI" id="CHEBI:18420"/>
    </cofactor>
</comment>
<dbReference type="Gene3D" id="3.30.56.10">
    <property type="match status" value="2"/>
</dbReference>
<comment type="catalytic activity">
    <reaction evidence="20">
        <text>tRNA(Phe) + L-phenylalanine + ATP = L-phenylalanyl-tRNA(Phe) + AMP + diphosphate + H(+)</text>
        <dbReference type="Rhea" id="RHEA:19413"/>
        <dbReference type="Rhea" id="RHEA-COMP:9668"/>
        <dbReference type="Rhea" id="RHEA-COMP:9699"/>
        <dbReference type="ChEBI" id="CHEBI:15378"/>
        <dbReference type="ChEBI" id="CHEBI:30616"/>
        <dbReference type="ChEBI" id="CHEBI:33019"/>
        <dbReference type="ChEBI" id="CHEBI:58095"/>
        <dbReference type="ChEBI" id="CHEBI:78442"/>
        <dbReference type="ChEBI" id="CHEBI:78531"/>
        <dbReference type="ChEBI" id="CHEBI:456215"/>
        <dbReference type="EC" id="6.1.1.20"/>
    </reaction>
</comment>
<dbReference type="Pfam" id="PF03483">
    <property type="entry name" value="B3_4"/>
    <property type="match status" value="1"/>
</dbReference>
<dbReference type="STRING" id="6265.A0A0B2UR17"/>
<keyword evidence="8" id="KW-0963">Cytoplasm</keyword>
<keyword evidence="25" id="KW-1185">Reference proteome</keyword>
<dbReference type="GO" id="GO:0009328">
    <property type="term" value="C:phenylalanine-tRNA ligase complex"/>
    <property type="evidence" value="ECO:0007669"/>
    <property type="project" value="TreeGrafter"/>
</dbReference>
<dbReference type="GO" id="GO:0005524">
    <property type="term" value="F:ATP binding"/>
    <property type="evidence" value="ECO:0007669"/>
    <property type="project" value="UniProtKB-KW"/>
</dbReference>
<evidence type="ECO:0000256" key="16">
    <source>
        <dbReference type="ARBA" id="ARBA00022989"/>
    </source>
</evidence>
<dbReference type="FunFam" id="3.30.930.10:FF:000032">
    <property type="entry name" value="Phenylalanine--tRNA ligase beta subunit"/>
    <property type="match status" value="1"/>
</dbReference>
<dbReference type="AlphaFoldDB" id="A0A0B2UR17"/>
<gene>
    <name evidence="24" type="primary">frs-2</name>
    <name evidence="24" type="ORF">Tcan_03103</name>
</gene>
<dbReference type="SMART" id="SM00873">
    <property type="entry name" value="B3_4"/>
    <property type="match status" value="1"/>
</dbReference>
<evidence type="ECO:0000256" key="12">
    <source>
        <dbReference type="ARBA" id="ARBA00022741"/>
    </source>
</evidence>
<reference evidence="24 25" key="1">
    <citation type="submission" date="2014-11" db="EMBL/GenBank/DDBJ databases">
        <title>Genetic blueprint of the zoonotic pathogen Toxocara canis.</title>
        <authorList>
            <person name="Zhu X.-Q."/>
            <person name="Korhonen P.K."/>
            <person name="Cai H."/>
            <person name="Young N.D."/>
            <person name="Nejsum P."/>
            <person name="von Samson-Himmelstjerna G."/>
            <person name="Boag P.R."/>
            <person name="Tan P."/>
            <person name="Li Q."/>
            <person name="Min J."/>
            <person name="Yang Y."/>
            <person name="Wang X."/>
            <person name="Fang X."/>
            <person name="Hall R.S."/>
            <person name="Hofmann A."/>
            <person name="Sternberg P.W."/>
            <person name="Jex A.R."/>
            <person name="Gasser R.B."/>
        </authorList>
    </citation>
    <scope>NUCLEOTIDE SEQUENCE [LARGE SCALE GENOMIC DNA]</scope>
    <source>
        <strain evidence="24">PN_DK_2014</strain>
    </source>
</reference>
<dbReference type="PROSITE" id="PS51483">
    <property type="entry name" value="B5"/>
    <property type="match status" value="1"/>
</dbReference>
<evidence type="ECO:0000313" key="25">
    <source>
        <dbReference type="Proteomes" id="UP000031036"/>
    </source>
</evidence>
<evidence type="ECO:0000313" key="24">
    <source>
        <dbReference type="EMBL" id="KHN73446.1"/>
    </source>
</evidence>
<keyword evidence="9 24" id="KW-0436">Ligase</keyword>
<dbReference type="OMA" id="FPGRCAN"/>
<dbReference type="Proteomes" id="UP000031036">
    <property type="component" value="Unassembled WGS sequence"/>
</dbReference>
<feature type="region of interest" description="Disordered" evidence="21">
    <location>
        <begin position="752"/>
        <end position="772"/>
    </location>
</feature>
<dbReference type="InterPro" id="IPR004531">
    <property type="entry name" value="Phe-tRNA-synth_IIc_bsu_arc_euk"/>
</dbReference>
<dbReference type="SUPFAM" id="SSF55681">
    <property type="entry name" value="Class II aaRS and biotin synthetases"/>
    <property type="match status" value="1"/>
</dbReference>
<dbReference type="SMART" id="SM01415">
    <property type="entry name" value="DUF106"/>
    <property type="match status" value="1"/>
</dbReference>
<dbReference type="InterPro" id="IPR045060">
    <property type="entry name" value="Phe-tRNA-ligase_IIc_bsu"/>
</dbReference>
<evidence type="ECO:0000256" key="15">
    <source>
        <dbReference type="ARBA" id="ARBA00022917"/>
    </source>
</evidence>
<dbReference type="GO" id="GO:0003723">
    <property type="term" value="F:RNA binding"/>
    <property type="evidence" value="ECO:0007669"/>
    <property type="project" value="InterPro"/>
</dbReference>
<dbReference type="PANTHER" id="PTHR10947:SF0">
    <property type="entry name" value="PHENYLALANINE--TRNA LIGASE BETA SUBUNIT"/>
    <property type="match status" value="1"/>
</dbReference>
<dbReference type="CDD" id="cd00769">
    <property type="entry name" value="PheRS_beta_core"/>
    <property type="match status" value="1"/>
</dbReference>
<comment type="subcellular location">
    <subcellularLocation>
        <location evidence="3">Cytoplasm</location>
    </subcellularLocation>
    <subcellularLocation>
        <location evidence="2">Membrane</location>
        <topology evidence="2">Multi-pass membrane protein</topology>
    </subcellularLocation>
</comment>
<keyword evidence="18" id="KW-0030">Aminoacyl-tRNA synthetase</keyword>
<dbReference type="InterPro" id="IPR009061">
    <property type="entry name" value="DNA-bd_dom_put_sf"/>
</dbReference>
<keyword evidence="12" id="KW-0547">Nucleotide-binding</keyword>
<comment type="similarity">
    <text evidence="4">Belongs to the phenylalanyl-tRNA synthetase beta subunit family. Type 2 subfamily.</text>
</comment>
<evidence type="ECO:0000256" key="18">
    <source>
        <dbReference type="ARBA" id="ARBA00023146"/>
    </source>
</evidence>
<evidence type="ECO:0000256" key="8">
    <source>
        <dbReference type="ARBA" id="ARBA00022490"/>
    </source>
</evidence>
<evidence type="ECO:0000256" key="7">
    <source>
        <dbReference type="ARBA" id="ARBA00017032"/>
    </source>
</evidence>
<evidence type="ECO:0000256" key="9">
    <source>
        <dbReference type="ARBA" id="ARBA00022598"/>
    </source>
</evidence>
<dbReference type="Pfam" id="PF01956">
    <property type="entry name" value="EMC3_TMCO1"/>
    <property type="match status" value="1"/>
</dbReference>
<evidence type="ECO:0000256" key="3">
    <source>
        <dbReference type="ARBA" id="ARBA00004496"/>
    </source>
</evidence>
<keyword evidence="14" id="KW-0460">Magnesium</keyword>
<dbReference type="InterPro" id="IPR020825">
    <property type="entry name" value="Phe-tRNA_synthase-like_B3/B4"/>
</dbReference>
<dbReference type="InterPro" id="IPR005146">
    <property type="entry name" value="B3/B4_tRNA-bd"/>
</dbReference>
<organism evidence="24 25">
    <name type="scientific">Toxocara canis</name>
    <name type="common">Canine roundworm</name>
    <dbReference type="NCBI Taxonomy" id="6265"/>
    <lineage>
        <taxon>Eukaryota</taxon>
        <taxon>Metazoa</taxon>
        <taxon>Ecdysozoa</taxon>
        <taxon>Nematoda</taxon>
        <taxon>Chromadorea</taxon>
        <taxon>Rhabditida</taxon>
        <taxon>Spirurina</taxon>
        <taxon>Ascaridomorpha</taxon>
        <taxon>Ascaridoidea</taxon>
        <taxon>Toxocaridae</taxon>
        <taxon>Toxocara</taxon>
    </lineage>
</organism>
<keyword evidence="17 22" id="KW-0472">Membrane</keyword>
<evidence type="ECO:0000256" key="1">
    <source>
        <dbReference type="ARBA" id="ARBA00001946"/>
    </source>
</evidence>
<dbReference type="GO" id="GO:0006432">
    <property type="term" value="P:phenylalanyl-tRNA aminoacylation"/>
    <property type="evidence" value="ECO:0007669"/>
    <property type="project" value="InterPro"/>
</dbReference>